<organism evidence="2 3">
    <name type="scientific">Ilyodon furcidens</name>
    <name type="common">goldbreast splitfin</name>
    <dbReference type="NCBI Taxonomy" id="33524"/>
    <lineage>
        <taxon>Eukaryota</taxon>
        <taxon>Metazoa</taxon>
        <taxon>Chordata</taxon>
        <taxon>Craniata</taxon>
        <taxon>Vertebrata</taxon>
        <taxon>Euteleostomi</taxon>
        <taxon>Actinopterygii</taxon>
        <taxon>Neopterygii</taxon>
        <taxon>Teleostei</taxon>
        <taxon>Neoteleostei</taxon>
        <taxon>Acanthomorphata</taxon>
        <taxon>Ovalentaria</taxon>
        <taxon>Atherinomorphae</taxon>
        <taxon>Cyprinodontiformes</taxon>
        <taxon>Goodeidae</taxon>
        <taxon>Ilyodon</taxon>
    </lineage>
</organism>
<reference evidence="2 3" key="1">
    <citation type="submission" date="2021-06" db="EMBL/GenBank/DDBJ databases">
        <authorList>
            <person name="Palmer J.M."/>
        </authorList>
    </citation>
    <scope>NUCLEOTIDE SEQUENCE [LARGE SCALE GENOMIC DNA]</scope>
    <source>
        <strain evidence="3">if_2019</strain>
        <tissue evidence="2">Muscle</tissue>
    </source>
</reference>
<evidence type="ECO:0000256" key="1">
    <source>
        <dbReference type="SAM" id="MobiDB-lite"/>
    </source>
</evidence>
<dbReference type="Proteomes" id="UP001482620">
    <property type="component" value="Unassembled WGS sequence"/>
</dbReference>
<dbReference type="EMBL" id="JAHRIQ010040450">
    <property type="protein sequence ID" value="MEQ2234628.1"/>
    <property type="molecule type" value="Genomic_DNA"/>
</dbReference>
<keyword evidence="3" id="KW-1185">Reference proteome</keyword>
<comment type="caution">
    <text evidence="2">The sequence shown here is derived from an EMBL/GenBank/DDBJ whole genome shotgun (WGS) entry which is preliminary data.</text>
</comment>
<feature type="region of interest" description="Disordered" evidence="1">
    <location>
        <begin position="41"/>
        <end position="85"/>
    </location>
</feature>
<evidence type="ECO:0000313" key="3">
    <source>
        <dbReference type="Proteomes" id="UP001482620"/>
    </source>
</evidence>
<evidence type="ECO:0000313" key="2">
    <source>
        <dbReference type="EMBL" id="MEQ2234628.1"/>
    </source>
</evidence>
<sequence>MDQCEDREEGVPPSETTLCGEHESKAKRFKPGFEAKATDVFAKSERSEKDNTGFKFNVPTSKARNSDPEGNSNARRPGALQQKRT</sequence>
<name>A0ABV0TRW2_9TELE</name>
<accession>A0ABV0TRW2</accession>
<feature type="compositionally biased region" description="Polar residues" evidence="1">
    <location>
        <begin position="58"/>
        <end position="74"/>
    </location>
</feature>
<protein>
    <submittedName>
        <fullName evidence="2">Uncharacterized protein</fullName>
    </submittedName>
</protein>
<proteinExistence type="predicted"/>
<feature type="region of interest" description="Disordered" evidence="1">
    <location>
        <begin position="1"/>
        <end position="23"/>
    </location>
</feature>
<gene>
    <name evidence="2" type="ORF">ILYODFUR_033446</name>
</gene>
<feature type="compositionally biased region" description="Basic and acidic residues" evidence="1">
    <location>
        <begin position="41"/>
        <end position="52"/>
    </location>
</feature>